<name>A0ABW4FTU8_9PSEU</name>
<reference evidence="3" key="1">
    <citation type="journal article" date="2019" name="Int. J. Syst. Evol. Microbiol.">
        <title>The Global Catalogue of Microorganisms (GCM) 10K type strain sequencing project: providing services to taxonomists for standard genome sequencing and annotation.</title>
        <authorList>
            <consortium name="The Broad Institute Genomics Platform"/>
            <consortium name="The Broad Institute Genome Sequencing Center for Infectious Disease"/>
            <person name="Wu L."/>
            <person name="Ma J."/>
        </authorList>
    </citation>
    <scope>NUCLEOTIDE SEQUENCE [LARGE SCALE GENOMIC DNA]</scope>
    <source>
        <strain evidence="3">JCM 12165</strain>
    </source>
</reference>
<dbReference type="RefSeq" id="WP_343977647.1">
    <property type="nucleotide sequence ID" value="NZ_BAAAJG010000009.1"/>
</dbReference>
<dbReference type="Pfam" id="PF12974">
    <property type="entry name" value="Phosphonate-bd"/>
    <property type="match status" value="1"/>
</dbReference>
<dbReference type="Proteomes" id="UP001597145">
    <property type="component" value="Unassembled WGS sequence"/>
</dbReference>
<dbReference type="CDD" id="cd01071">
    <property type="entry name" value="PBP2_PhnD_like"/>
    <property type="match status" value="1"/>
</dbReference>
<sequence length="298" mass="31945">MDRHTRWRRLGAAVLGVTLAGALAACGGQADGNGDSTLRFAVTDLQGLEELQREFGAFERTFEEKSGLDLEFFAVNNRTAAAAALESGDIDVVLTGPAEYVVIHERTDAQPVIAIRRDGYRSCIYTSAASGVTSLNDLRGKKIAMSDIGSTSGHLGPSQMLVDAGIDPLEEVEVLTVGDTVHQALKRGDVDAVGVGCHDYEEYMADEVRAEYPVLAEGPLLPPDLLVSRSGLPEATVQTVRTTFQQNFPDLLAALLDGKDNAKYEGAALVEVTDADYDVVRSMYRAIGANDFTEFVGN</sequence>
<evidence type="ECO:0000313" key="3">
    <source>
        <dbReference type="Proteomes" id="UP001597145"/>
    </source>
</evidence>
<dbReference type="PANTHER" id="PTHR30024">
    <property type="entry name" value="ALIPHATIC SULFONATES-BINDING PROTEIN-RELATED"/>
    <property type="match status" value="1"/>
</dbReference>
<gene>
    <name evidence="2" type="ORF">ACFSCY_31025</name>
</gene>
<proteinExistence type="predicted"/>
<dbReference type="EMBL" id="JBHUCP010000026">
    <property type="protein sequence ID" value="MFD1533858.1"/>
    <property type="molecule type" value="Genomic_DNA"/>
</dbReference>
<evidence type="ECO:0000313" key="2">
    <source>
        <dbReference type="EMBL" id="MFD1533858.1"/>
    </source>
</evidence>
<dbReference type="Gene3D" id="3.40.190.10">
    <property type="entry name" value="Periplasmic binding protein-like II"/>
    <property type="match status" value="2"/>
</dbReference>
<evidence type="ECO:0000256" key="1">
    <source>
        <dbReference type="SAM" id="SignalP"/>
    </source>
</evidence>
<accession>A0ABW4FTU8</accession>
<keyword evidence="3" id="KW-1185">Reference proteome</keyword>
<dbReference type="PROSITE" id="PS51257">
    <property type="entry name" value="PROKAR_LIPOPROTEIN"/>
    <property type="match status" value="1"/>
</dbReference>
<dbReference type="PANTHER" id="PTHR30024:SF17">
    <property type="entry name" value="SOLUTE-BINDING PROTEIN FAMILY 3_N-TERMINAL DOMAIN-CONTAINING PROTEIN"/>
    <property type="match status" value="1"/>
</dbReference>
<dbReference type="SUPFAM" id="SSF53850">
    <property type="entry name" value="Periplasmic binding protein-like II"/>
    <property type="match status" value="1"/>
</dbReference>
<keyword evidence="1" id="KW-0732">Signal</keyword>
<feature type="signal peptide" evidence="1">
    <location>
        <begin position="1"/>
        <end position="24"/>
    </location>
</feature>
<feature type="chain" id="PRO_5045222020" evidence="1">
    <location>
        <begin position="25"/>
        <end position="298"/>
    </location>
</feature>
<organism evidence="2 3">
    <name type="scientific">Pseudonocardia aurantiaca</name>
    <dbReference type="NCBI Taxonomy" id="75290"/>
    <lineage>
        <taxon>Bacteria</taxon>
        <taxon>Bacillati</taxon>
        <taxon>Actinomycetota</taxon>
        <taxon>Actinomycetes</taxon>
        <taxon>Pseudonocardiales</taxon>
        <taxon>Pseudonocardiaceae</taxon>
        <taxon>Pseudonocardia</taxon>
    </lineage>
</organism>
<protein>
    <submittedName>
        <fullName evidence="2">Phosphate/phosphite/phosphonate ABC transporter substrate-binding protein</fullName>
    </submittedName>
</protein>
<comment type="caution">
    <text evidence="2">The sequence shown here is derived from an EMBL/GenBank/DDBJ whole genome shotgun (WGS) entry which is preliminary data.</text>
</comment>